<feature type="region of interest" description="Disordered" evidence="1">
    <location>
        <begin position="654"/>
        <end position="680"/>
    </location>
</feature>
<gene>
    <name evidence="3" type="ORF">C8R28_10457</name>
</gene>
<dbReference type="AlphaFoldDB" id="A0A2T5I7G3"/>
<feature type="region of interest" description="Disordered" evidence="1">
    <location>
        <begin position="92"/>
        <end position="122"/>
    </location>
</feature>
<feature type="domain" description="DUF3631" evidence="2">
    <location>
        <begin position="470"/>
        <end position="650"/>
    </location>
</feature>
<name>A0A2T5I7G3_9PROT</name>
<dbReference type="EMBL" id="QAOL01000045">
    <property type="protein sequence ID" value="PTQ79767.1"/>
    <property type="molecule type" value="Genomic_DNA"/>
</dbReference>
<sequence length="680" mass="76154">MSSHIKPGMRIRLIIPLDKAIDVEKYAAAWRGFDPNYWNGLAGSADSSGANLYQQQGTWCCHSSRVEQAQSWSNEGGVASVDALIKLDKFAQVDPPTPPKANLNRSNSGINENKDYPPSDANKVADQCKQIRLFRDEMGADQTEPLWHDCLGVVVFCENGEEICQEWSSGHSGYDQSKTQKKLHTRQKTPPTTCDQFIKSNPSGCQGCNQKCHSPITLGWLDTFDHNKTFSRKAGDISKTDEEVIASLAAMPRMEYDRIRLDKAKQLNVQAKTLDTLVKEARNIENKNDNNPFHKADPYPDPIVPAQLLDEISAIILRFIIMDAEQAHTVALWIAHTYFIDIFDISPIAIINAPEKACAKTLLQSLIARMSYRSLSASNASASALFRSIELWKPTIFFDEADTFFRDNRDLQGLVNAGYKREGYVLRSEAVEDNFIPRQYSVYSAKSIAGIALQKHLPDTTMSRGIVFNMRRKLPHESVVRMRNADSRVFEDIKSKLTRYAQDYSQQVRLARPVLTDELSDRDQDNWEPLLAIAQSAGAEWLHRANVAALKLSNTGEAHVSSGNELLADIRYIFESRDCEKISTVDLIEALVTDDESPWATYIYGKPITPRQLAKQLTGYGIKSKTVRLGNSSTPKGYDVEQFSDAFARYLPPTLPPQSNVSPESIKDEIGSVEVNPPPD</sequence>
<evidence type="ECO:0000313" key="4">
    <source>
        <dbReference type="Proteomes" id="UP000244110"/>
    </source>
</evidence>
<evidence type="ECO:0000256" key="1">
    <source>
        <dbReference type="SAM" id="MobiDB-lite"/>
    </source>
</evidence>
<feature type="compositionally biased region" description="Polar residues" evidence="1">
    <location>
        <begin position="168"/>
        <end position="177"/>
    </location>
</feature>
<dbReference type="Proteomes" id="UP000244110">
    <property type="component" value="Unassembled WGS sequence"/>
</dbReference>
<dbReference type="Pfam" id="PF12307">
    <property type="entry name" value="DUF3631"/>
    <property type="match status" value="1"/>
</dbReference>
<dbReference type="RefSeq" id="WP_107787854.1">
    <property type="nucleotide sequence ID" value="NZ_QAOL01000045.1"/>
</dbReference>
<dbReference type="InterPro" id="IPR022081">
    <property type="entry name" value="DUF3631"/>
</dbReference>
<evidence type="ECO:0000313" key="3">
    <source>
        <dbReference type="EMBL" id="PTQ79767.1"/>
    </source>
</evidence>
<reference evidence="3 4" key="1">
    <citation type="submission" date="2018-04" db="EMBL/GenBank/DDBJ databases">
        <title>Active sludge and wastewater microbial communities from Klosterneuburg, Austria.</title>
        <authorList>
            <person name="Wagner M."/>
        </authorList>
    </citation>
    <scope>NUCLEOTIDE SEQUENCE [LARGE SCALE GENOMIC DNA]</scope>
    <source>
        <strain evidence="3 4">Nm4</strain>
    </source>
</reference>
<evidence type="ECO:0000259" key="2">
    <source>
        <dbReference type="Pfam" id="PF12307"/>
    </source>
</evidence>
<accession>A0A2T5I7G3</accession>
<comment type="caution">
    <text evidence="3">The sequence shown here is derived from an EMBL/GenBank/DDBJ whole genome shotgun (WGS) entry which is preliminary data.</text>
</comment>
<feature type="region of interest" description="Disordered" evidence="1">
    <location>
        <begin position="168"/>
        <end position="191"/>
    </location>
</feature>
<organism evidence="3 4">
    <name type="scientific">Nitrosomonas ureae</name>
    <dbReference type="NCBI Taxonomy" id="44577"/>
    <lineage>
        <taxon>Bacteria</taxon>
        <taxon>Pseudomonadati</taxon>
        <taxon>Pseudomonadota</taxon>
        <taxon>Betaproteobacteria</taxon>
        <taxon>Nitrosomonadales</taxon>
        <taxon>Nitrosomonadaceae</taxon>
        <taxon>Nitrosomonas</taxon>
    </lineage>
</organism>
<protein>
    <submittedName>
        <fullName evidence="3">Uncharacterized protein DUF3631</fullName>
    </submittedName>
</protein>
<proteinExistence type="predicted"/>